<dbReference type="AlphaFoldDB" id="A0A501X487"/>
<keyword evidence="3" id="KW-1185">Reference proteome</keyword>
<comment type="caution">
    <text evidence="2">The sequence shown here is derived from an EMBL/GenBank/DDBJ whole genome shotgun (WGS) entry which is preliminary data.</text>
</comment>
<keyword evidence="1" id="KW-0812">Transmembrane</keyword>
<feature type="transmembrane region" description="Helical" evidence="1">
    <location>
        <begin position="95"/>
        <end position="121"/>
    </location>
</feature>
<evidence type="ECO:0000256" key="1">
    <source>
        <dbReference type="SAM" id="Phobius"/>
    </source>
</evidence>
<accession>A0A501X487</accession>
<dbReference type="Proteomes" id="UP000315901">
    <property type="component" value="Unassembled WGS sequence"/>
</dbReference>
<sequence>MGGVMSTNFVTIQKDARIAGMLYLLLIPLGVMGILYIPDMLLGGLPPAGMFAVLQVNGDALRLSIFCALLIQMVQMPLAYYLYKVLRPASEFYARLIIICVAFAVPIALVNELFSFAALLLTTEPELFSQFTHGQQVQMLALLLKLHEGGIMIAHIFWGLWLLPLGYAIIKAAYLPSFIGYLLLLAGVGYLADTGIWILLPEMEPMVADYTFIGEVILPLWLLIRGVKPLKAGL</sequence>
<proteinExistence type="predicted"/>
<evidence type="ECO:0000313" key="3">
    <source>
        <dbReference type="Proteomes" id="UP000315901"/>
    </source>
</evidence>
<feature type="transmembrane region" description="Helical" evidence="1">
    <location>
        <begin position="149"/>
        <end position="170"/>
    </location>
</feature>
<feature type="transmembrane region" description="Helical" evidence="1">
    <location>
        <begin position="61"/>
        <end position="83"/>
    </location>
</feature>
<dbReference type="Pfam" id="PF14329">
    <property type="entry name" value="DUF4386"/>
    <property type="match status" value="1"/>
</dbReference>
<feature type="transmembrane region" description="Helical" evidence="1">
    <location>
        <begin position="206"/>
        <end position="224"/>
    </location>
</feature>
<feature type="transmembrane region" description="Helical" evidence="1">
    <location>
        <begin position="21"/>
        <end position="41"/>
    </location>
</feature>
<feature type="transmembrane region" description="Helical" evidence="1">
    <location>
        <begin position="182"/>
        <end position="200"/>
    </location>
</feature>
<reference evidence="2 3" key="1">
    <citation type="submission" date="2019-06" db="EMBL/GenBank/DDBJ databases">
        <title>A novel bacterium of genus Marinomonas, isolated from coastal sand.</title>
        <authorList>
            <person name="Huang H."/>
            <person name="Mo K."/>
            <person name="Hu Y."/>
        </authorList>
    </citation>
    <scope>NUCLEOTIDE SEQUENCE [LARGE SCALE GENOMIC DNA]</scope>
    <source>
        <strain evidence="2 3">HB171799</strain>
    </source>
</reference>
<evidence type="ECO:0000313" key="2">
    <source>
        <dbReference type="EMBL" id="TPE55350.1"/>
    </source>
</evidence>
<dbReference type="EMBL" id="VFRR01000002">
    <property type="protein sequence ID" value="TPE55350.1"/>
    <property type="molecule type" value="Genomic_DNA"/>
</dbReference>
<gene>
    <name evidence="2" type="ORF">FJM67_02050</name>
</gene>
<keyword evidence="1" id="KW-0472">Membrane</keyword>
<keyword evidence="1" id="KW-1133">Transmembrane helix</keyword>
<protein>
    <submittedName>
        <fullName evidence="2">DUF4386 domain-containing protein</fullName>
    </submittedName>
</protein>
<name>A0A501X487_9GAMM</name>
<organism evidence="2 3">
    <name type="scientific">Maribrevibacterium harenarium</name>
    <dbReference type="NCBI Taxonomy" id="2589817"/>
    <lineage>
        <taxon>Bacteria</taxon>
        <taxon>Pseudomonadati</taxon>
        <taxon>Pseudomonadota</taxon>
        <taxon>Gammaproteobacteria</taxon>
        <taxon>Oceanospirillales</taxon>
        <taxon>Oceanospirillaceae</taxon>
        <taxon>Maribrevibacterium</taxon>
    </lineage>
</organism>
<dbReference type="OrthoDB" id="5421633at2"/>
<dbReference type="InterPro" id="IPR025495">
    <property type="entry name" value="DUF4386"/>
</dbReference>